<evidence type="ECO:0008006" key="3">
    <source>
        <dbReference type="Google" id="ProtNLM"/>
    </source>
</evidence>
<dbReference type="Pfam" id="PF08883">
    <property type="entry name" value="DOPA_dioxygen"/>
    <property type="match status" value="1"/>
</dbReference>
<dbReference type="AlphaFoldDB" id="A0A1V6P3R0"/>
<gene>
    <name evidence="1" type="ORF">PENPOL_c001G08107</name>
</gene>
<dbReference type="EMBL" id="MDYM01000001">
    <property type="protein sequence ID" value="OQD71609.1"/>
    <property type="molecule type" value="Genomic_DNA"/>
</dbReference>
<dbReference type="InterPro" id="IPR014980">
    <property type="entry name" value="DOPA_dioxygen"/>
</dbReference>
<dbReference type="OrthoDB" id="9970095at2759"/>
<dbReference type="SUPFAM" id="SSF143410">
    <property type="entry name" value="DOPA-like"/>
    <property type="match status" value="1"/>
</dbReference>
<accession>A0A1V6P3R0</accession>
<dbReference type="Proteomes" id="UP000191408">
    <property type="component" value="Unassembled WGS sequence"/>
</dbReference>
<evidence type="ECO:0000313" key="2">
    <source>
        <dbReference type="Proteomes" id="UP000191408"/>
    </source>
</evidence>
<name>A0A1V6P3R0_PENPO</name>
<sequence length="265" mass="30375">MVHARRNDLTNWQCTSGPHYPLLPFHLSQFPDIRSIRPKKNEKKALRIRKKMGSISPYNLDPAQYKFPSPLKGWENHAPLSESKTQDGHSYDSPEKSVLSDAYDDFVAPVSNGGRFDSQLPGFDVHVYFNPHDESQTSYAKDLWTRIRLEFPELRIYPLHTSPQGPHAPGMFEVALFTPHQFGAFVSWLVVHRGPLSALVHPNTDDELRDHLHMTTWLGPEVPLDMGRFRLRPVCETMDKRAGTVTRIVDTGVEGRTVKEERRIE</sequence>
<evidence type="ECO:0000313" key="1">
    <source>
        <dbReference type="EMBL" id="OQD71609.1"/>
    </source>
</evidence>
<organism evidence="1 2">
    <name type="scientific">Penicillium polonicum</name>
    <dbReference type="NCBI Taxonomy" id="60169"/>
    <lineage>
        <taxon>Eukaryota</taxon>
        <taxon>Fungi</taxon>
        <taxon>Dikarya</taxon>
        <taxon>Ascomycota</taxon>
        <taxon>Pezizomycotina</taxon>
        <taxon>Eurotiomycetes</taxon>
        <taxon>Eurotiomycetidae</taxon>
        <taxon>Eurotiales</taxon>
        <taxon>Aspergillaceae</taxon>
        <taxon>Penicillium</taxon>
    </lineage>
</organism>
<reference evidence="2" key="1">
    <citation type="journal article" date="2017" name="Nat. Microbiol.">
        <title>Global analysis of biosynthetic gene clusters reveals vast potential of secondary metabolite production in Penicillium species.</title>
        <authorList>
            <person name="Nielsen J.C."/>
            <person name="Grijseels S."/>
            <person name="Prigent S."/>
            <person name="Ji B."/>
            <person name="Dainat J."/>
            <person name="Nielsen K.F."/>
            <person name="Frisvad J.C."/>
            <person name="Workman M."/>
            <person name="Nielsen J."/>
        </authorList>
    </citation>
    <scope>NUCLEOTIDE SEQUENCE [LARGE SCALE GENOMIC DNA]</scope>
    <source>
        <strain evidence="2">IBT 4502</strain>
    </source>
</reference>
<comment type="caution">
    <text evidence="1">The sequence shown here is derived from an EMBL/GenBank/DDBJ whole genome shotgun (WGS) entry which is preliminary data.</text>
</comment>
<proteinExistence type="predicted"/>
<protein>
    <recommendedName>
        <fullName evidence="3">DOPA 4,5-dioxygenase</fullName>
    </recommendedName>
</protein>
<dbReference type="PANTHER" id="PTHR36423">
    <property type="entry name" value="AFR070WP"/>
    <property type="match status" value="1"/>
</dbReference>
<dbReference type="InterPro" id="IPR023389">
    <property type="entry name" value="DOPA-like_sf"/>
</dbReference>
<dbReference type="PANTHER" id="PTHR36423:SF2">
    <property type="entry name" value="AFR070WP"/>
    <property type="match status" value="1"/>
</dbReference>
<keyword evidence="2" id="KW-1185">Reference proteome</keyword>
<dbReference type="Gene3D" id="3.30.70.1240">
    <property type="entry name" value="DOPA-like domains"/>
    <property type="match status" value="1"/>
</dbReference>